<dbReference type="Gene3D" id="2.40.220.10">
    <property type="entry name" value="Intramolecular Trans-sialidase, Domain 3"/>
    <property type="match status" value="1"/>
</dbReference>
<dbReference type="CDD" id="cd15482">
    <property type="entry name" value="Sialidase_non-viral"/>
    <property type="match status" value="1"/>
</dbReference>
<dbReference type="EMBL" id="DVNF01000131">
    <property type="protein sequence ID" value="HIU60619.1"/>
    <property type="molecule type" value="Genomic_DNA"/>
</dbReference>
<dbReference type="InterPro" id="IPR036278">
    <property type="entry name" value="Sialidase_sf"/>
</dbReference>
<evidence type="ECO:0000313" key="6">
    <source>
        <dbReference type="Proteomes" id="UP000824094"/>
    </source>
</evidence>
<dbReference type="GO" id="GO:0009313">
    <property type="term" value="P:oligosaccharide catabolic process"/>
    <property type="evidence" value="ECO:0007669"/>
    <property type="project" value="TreeGrafter"/>
</dbReference>
<comment type="similarity">
    <text evidence="2">Belongs to the glycosyl hydrolase 33 family.</text>
</comment>
<dbReference type="GO" id="GO:0005737">
    <property type="term" value="C:cytoplasm"/>
    <property type="evidence" value="ECO:0007669"/>
    <property type="project" value="TreeGrafter"/>
</dbReference>
<dbReference type="InterPro" id="IPR026856">
    <property type="entry name" value="Sialidase_fam"/>
</dbReference>
<dbReference type="EC" id="3.2.1.18" evidence="3"/>
<evidence type="ECO:0000256" key="1">
    <source>
        <dbReference type="ARBA" id="ARBA00000427"/>
    </source>
</evidence>
<gene>
    <name evidence="5" type="ORF">IAB05_04450</name>
</gene>
<evidence type="ECO:0000259" key="4">
    <source>
        <dbReference type="Pfam" id="PF13088"/>
    </source>
</evidence>
<dbReference type="InterPro" id="IPR011040">
    <property type="entry name" value="Sialidase"/>
</dbReference>
<reference evidence="5" key="1">
    <citation type="submission" date="2020-10" db="EMBL/GenBank/DDBJ databases">
        <authorList>
            <person name="Gilroy R."/>
        </authorList>
    </citation>
    <scope>NUCLEOTIDE SEQUENCE</scope>
    <source>
        <strain evidence="5">18911</strain>
    </source>
</reference>
<protein>
    <recommendedName>
        <fullName evidence="3">exo-alpha-sialidase</fullName>
        <ecNumber evidence="3">3.2.1.18</ecNumber>
    </recommendedName>
</protein>
<dbReference type="GO" id="GO:0004308">
    <property type="term" value="F:exo-alpha-sialidase activity"/>
    <property type="evidence" value="ECO:0007669"/>
    <property type="project" value="UniProtKB-EC"/>
</dbReference>
<dbReference type="Pfam" id="PF13088">
    <property type="entry name" value="BNR_2"/>
    <property type="match status" value="1"/>
</dbReference>
<reference evidence="5" key="2">
    <citation type="journal article" date="2021" name="PeerJ">
        <title>Extensive microbial diversity within the chicken gut microbiome revealed by metagenomics and culture.</title>
        <authorList>
            <person name="Gilroy R."/>
            <person name="Ravi A."/>
            <person name="Getino M."/>
            <person name="Pursley I."/>
            <person name="Horton D.L."/>
            <person name="Alikhan N.F."/>
            <person name="Baker D."/>
            <person name="Gharbi K."/>
            <person name="Hall N."/>
            <person name="Watson M."/>
            <person name="Adriaenssens E.M."/>
            <person name="Foster-Nyarko E."/>
            <person name="Jarju S."/>
            <person name="Secka A."/>
            <person name="Antonio M."/>
            <person name="Oren A."/>
            <person name="Chaudhuri R.R."/>
            <person name="La Ragione R."/>
            <person name="Hildebrand F."/>
            <person name="Pallen M.J."/>
        </authorList>
    </citation>
    <scope>NUCLEOTIDE SEQUENCE</scope>
    <source>
        <strain evidence="5">18911</strain>
    </source>
</reference>
<dbReference type="Gene3D" id="2.120.10.10">
    <property type="match status" value="1"/>
</dbReference>
<dbReference type="GO" id="GO:0006689">
    <property type="term" value="P:ganglioside catabolic process"/>
    <property type="evidence" value="ECO:0007669"/>
    <property type="project" value="TreeGrafter"/>
</dbReference>
<accession>A0A9D1SHH1</accession>
<comment type="catalytic activity">
    <reaction evidence="1">
        <text>Hydrolysis of alpha-(2-&gt;3)-, alpha-(2-&gt;6)-, alpha-(2-&gt;8)- glycosidic linkages of terminal sialic acid residues in oligosaccharides, glycoproteins, glycolipids, colominic acid and synthetic substrates.</text>
        <dbReference type="EC" id="3.2.1.18"/>
    </reaction>
</comment>
<evidence type="ECO:0000313" key="5">
    <source>
        <dbReference type="EMBL" id="HIU60619.1"/>
    </source>
</evidence>
<proteinExistence type="inferred from homology"/>
<dbReference type="AlphaFoldDB" id="A0A9D1SHH1"/>
<sequence length="423" mass="46677">MDNFSIVFSKDTGNAENYRIPSVVVTKDGTLVAAADERFFTGSDNPNRIDKVVRTSVDGGKTWSEQITAVQMVGKDKKHSAAAIDPAMLYDAEQDAIFMLYSMTPAGIGILNCKKGTGYENGARIVTGNGKKFLWKDGEMVDESGSEKYAVAEDGTWSGGNVLTGEGGYKLYETSFLMLIRSDDHGKTWSKPLELNPSVKGKKWHFIGSGPANGIQLRHGEHAGRLIFPIYYGLGKLPMKLTTALIYSDDGGKTWSVTDTPPIRGRYIGKENPLIFPMRTYLTESQVVELDSGELVWFLRNHHPKRLIMVSRSLDSGITWTEPVLHEQLPQCVCQITALRVEENGKEAILTINAADPKKRRLGTARLSFDGGKTFPRSMVITDGEFVYSSAAQLPDGTIAVLFEDCTKHENIKFTTFALSEVK</sequence>
<evidence type="ECO:0000256" key="3">
    <source>
        <dbReference type="ARBA" id="ARBA00012733"/>
    </source>
</evidence>
<dbReference type="GO" id="GO:0016020">
    <property type="term" value="C:membrane"/>
    <property type="evidence" value="ECO:0007669"/>
    <property type="project" value="TreeGrafter"/>
</dbReference>
<evidence type="ECO:0000256" key="2">
    <source>
        <dbReference type="ARBA" id="ARBA00009348"/>
    </source>
</evidence>
<dbReference type="Proteomes" id="UP000824094">
    <property type="component" value="Unassembled WGS sequence"/>
</dbReference>
<dbReference type="SUPFAM" id="SSF50939">
    <property type="entry name" value="Sialidases"/>
    <property type="match status" value="1"/>
</dbReference>
<comment type="caution">
    <text evidence="5">The sequence shown here is derived from an EMBL/GenBank/DDBJ whole genome shotgun (WGS) entry which is preliminary data.</text>
</comment>
<dbReference type="InterPro" id="IPR023364">
    <property type="entry name" value="Trans_sialidase_dom3"/>
</dbReference>
<dbReference type="PANTHER" id="PTHR10628:SF30">
    <property type="entry name" value="EXO-ALPHA-SIALIDASE"/>
    <property type="match status" value="1"/>
</dbReference>
<dbReference type="PANTHER" id="PTHR10628">
    <property type="entry name" value="SIALIDASE"/>
    <property type="match status" value="1"/>
</dbReference>
<name>A0A9D1SHH1_9FIRM</name>
<feature type="domain" description="Sialidase" evidence="4">
    <location>
        <begin position="174"/>
        <end position="400"/>
    </location>
</feature>
<organism evidence="5 6">
    <name type="scientific">Candidatus Stercoripulliclostridium merdigallinarum</name>
    <dbReference type="NCBI Taxonomy" id="2840951"/>
    <lineage>
        <taxon>Bacteria</taxon>
        <taxon>Bacillati</taxon>
        <taxon>Bacillota</taxon>
        <taxon>Clostridia</taxon>
        <taxon>Eubacteriales</taxon>
        <taxon>Candidatus Stercoripulliclostridium</taxon>
    </lineage>
</organism>